<dbReference type="EMBL" id="CP012508">
    <property type="protein sequence ID" value="ALB23287.1"/>
    <property type="molecule type" value="Genomic_DNA"/>
</dbReference>
<name>A0A1L6TD81_PISSA</name>
<dbReference type="OrthoDB" id="118685at2"/>
<evidence type="ECO:0000313" key="2">
    <source>
        <dbReference type="Proteomes" id="UP000029558"/>
    </source>
</evidence>
<dbReference type="RefSeq" id="WP_017376283.1">
    <property type="nucleotide sequence ID" value="NZ_CP012508.1"/>
</dbReference>
<dbReference type="AlphaFoldDB" id="A0A1L6TD81"/>
<gene>
    <name evidence="1" type="ORF">KU39_2107</name>
</gene>
<organism evidence="1 2">
    <name type="scientific">Piscirickettsia salmonis</name>
    <dbReference type="NCBI Taxonomy" id="1238"/>
    <lineage>
        <taxon>Bacteria</taxon>
        <taxon>Pseudomonadati</taxon>
        <taxon>Pseudomonadota</taxon>
        <taxon>Gammaproteobacteria</taxon>
        <taxon>Thiotrichales</taxon>
        <taxon>Piscirickettsiaceae</taxon>
        <taxon>Piscirickettsia</taxon>
    </lineage>
</organism>
<evidence type="ECO:0000313" key="1">
    <source>
        <dbReference type="EMBL" id="ALB23287.1"/>
    </source>
</evidence>
<proteinExistence type="predicted"/>
<protein>
    <submittedName>
        <fullName evidence="1">Membrane protein</fullName>
    </submittedName>
</protein>
<reference evidence="1 2" key="1">
    <citation type="journal article" date="2014" name="Genome Announc.">
        <title>Comparative Genome Analysis of Two Isolates of the Fish Pathogen Piscirickettsia salmonis from Different Hosts Reveals Major Differences in Virulence-Associated Secretion Systems.</title>
        <authorList>
            <person name="Bohle H."/>
            <person name="Henriquez P."/>
            <person name="Grothusen H."/>
            <person name="Navas E."/>
            <person name="Sandoval A."/>
            <person name="Bustamante F."/>
            <person name="Bustos P."/>
            <person name="Mancilla M."/>
        </authorList>
    </citation>
    <scope>NUCLEOTIDE SEQUENCE [LARGE SCALE GENOMIC DNA]</scope>
    <source>
        <strain evidence="2">B1-32597</strain>
    </source>
</reference>
<accession>A0A1L6TD81</accession>
<sequence>MQPFFMLMRREFWENRTAMLKAPLYTALIIGALVLLSTVLGIGRHSKFSFTVNNHNLQLQNASVEVMLYIVSLPLVILMIVNTLLYLLNTLFDDRQDRSILFWKSLPTTDSSTVLSKLATAIILIPFWSFISIIVLQIISLIIGTIFTWHTQTISLTILWNPLHLIRVWAYLWLSFINQALWLLPIFSWCLLVSAYVKKNPLLYAILIPALLCLLERIILGSSLLYHIISTRFTGLFKIWTTAEFHSYNLTFNTTTLQPTESYLSNNLNHLFFQLTHSSFWYGVIFTLICLIITVGLRKYRYEIS</sequence>
<dbReference type="Proteomes" id="UP000029558">
    <property type="component" value="Chromosome"/>
</dbReference>